<gene>
    <name evidence="1" type="ORF">OHAE_3972</name>
</gene>
<organism evidence="1 2">
    <name type="scientific">Ochrobactrum soli</name>
    <dbReference type="NCBI Taxonomy" id="2448455"/>
    <lineage>
        <taxon>Bacteria</taxon>
        <taxon>Pseudomonadati</taxon>
        <taxon>Pseudomonadota</taxon>
        <taxon>Alphaproteobacteria</taxon>
        <taxon>Hyphomicrobiales</taxon>
        <taxon>Brucellaceae</taxon>
        <taxon>Brucella/Ochrobactrum group</taxon>
        <taxon>Ochrobactrum</taxon>
    </lineage>
</organism>
<evidence type="ECO:0000313" key="2">
    <source>
        <dbReference type="Proteomes" id="UP000246073"/>
    </source>
</evidence>
<name>A0A2P9HJR7_9HYPH</name>
<dbReference type="AlphaFoldDB" id="A0A2P9HJR7"/>
<dbReference type="EMBL" id="OOFM01000004">
    <property type="protein sequence ID" value="SPL64040.1"/>
    <property type="molecule type" value="Genomic_DNA"/>
</dbReference>
<evidence type="ECO:0000313" key="1">
    <source>
        <dbReference type="EMBL" id="SPL64040.1"/>
    </source>
</evidence>
<reference evidence="2" key="1">
    <citation type="submission" date="2017-12" db="EMBL/GenBank/DDBJ databases">
        <authorList>
            <person name="Diaz M."/>
        </authorList>
    </citation>
    <scope>NUCLEOTIDE SEQUENCE [LARGE SCALE GENOMIC DNA]</scope>
    <source>
        <strain evidence="2">FI11154</strain>
    </source>
</reference>
<protein>
    <submittedName>
        <fullName evidence="1">Uncharacterized protein</fullName>
    </submittedName>
</protein>
<accession>A0A2P9HJR7</accession>
<proteinExistence type="predicted"/>
<dbReference type="Proteomes" id="UP000246073">
    <property type="component" value="Unassembled WGS sequence"/>
</dbReference>
<sequence>MVFPLVGTEVFKASLDSQARVTKLAYPCALLNRNGDIPCIAL</sequence>